<dbReference type="GO" id="GO:0043190">
    <property type="term" value="C:ATP-binding cassette (ABC) transporter complex"/>
    <property type="evidence" value="ECO:0007669"/>
    <property type="project" value="InterPro"/>
</dbReference>
<evidence type="ECO:0000313" key="4">
    <source>
        <dbReference type="EMBL" id="QJT09398.1"/>
    </source>
</evidence>
<evidence type="ECO:0000256" key="2">
    <source>
        <dbReference type="SAM" id="SignalP"/>
    </source>
</evidence>
<dbReference type="PANTHER" id="PTHR30024:SF42">
    <property type="entry name" value="ALIPHATIC SULFONATES-BINDING PROTEIN-RELATED"/>
    <property type="match status" value="1"/>
</dbReference>
<dbReference type="Proteomes" id="UP000503251">
    <property type="component" value="Chromosome"/>
</dbReference>
<evidence type="ECO:0000313" key="7">
    <source>
        <dbReference type="Proteomes" id="UP000503251"/>
    </source>
</evidence>
<keyword evidence="7" id="KW-1185">Reference proteome</keyword>
<protein>
    <submittedName>
        <fullName evidence="5">Aliphatic sulfonate ABC transporter</fullName>
    </submittedName>
</protein>
<gene>
    <name evidence="5" type="ORF">DQK91_10350</name>
    <name evidence="4" type="ORF">E8L03_10790</name>
</gene>
<sequence>MKRLIQIFALVVALIVVASPIAMAKDSIRTSGQPCLHGLPIWMALDEGWDTPVDFTFTLFPSGAPQVEAMAAGEWDCGAMGTVPTLMASLRYGAKLIAVSNEEGETNDLWVRPDSPLLKTKGANPKYPDIYGTKEDWKGKKILATTVSTGHFALSATLKALGLSDEDVDIVHIEQGQAITAFSSGEGDIVQLWAPFSYIAESKGWKKVSSGKRAGIKIPGGVVVRKEFAEEHPDLVVAWLDTYMAGLDKMRTEKAAAEKELDKYFTDYCGLKLPADALKNEFNLRPIYTVDEQIDILESPDKLPAWMKAISQFFVDQDRIDKSEQEEYLEANCYIDSSFMREVAKLRAARK</sequence>
<feature type="signal peptide" evidence="2">
    <location>
        <begin position="1"/>
        <end position="24"/>
    </location>
</feature>
<reference evidence="5 6" key="1">
    <citation type="submission" date="2018-06" db="EMBL/GenBank/DDBJ databases">
        <title>Complete genome of Desulfovibrio marinus P48SEP.</title>
        <authorList>
            <person name="Crispim J.S."/>
            <person name="Vidigal P.M.P."/>
            <person name="Silva L.C.F."/>
            <person name="Araujo L.C."/>
            <person name="Laguardia C.N."/>
            <person name="Dias R.S."/>
            <person name="Sousa M.P."/>
            <person name="Paula S.O."/>
            <person name="Silva C."/>
        </authorList>
    </citation>
    <scope>NUCLEOTIDE SEQUENCE [LARGE SCALE GENOMIC DNA]</scope>
    <source>
        <strain evidence="5 6">P48SEP</strain>
    </source>
</reference>
<dbReference type="RefSeq" id="WP_144305291.1">
    <property type="nucleotide sequence ID" value="NZ_CP039543.1"/>
</dbReference>
<dbReference type="Gene3D" id="3.40.190.10">
    <property type="entry name" value="Periplasmic binding protein-like II"/>
    <property type="match status" value="2"/>
</dbReference>
<dbReference type="OrthoDB" id="2054296at2"/>
<dbReference type="EMBL" id="QMIF01000006">
    <property type="protein sequence ID" value="TVM33626.1"/>
    <property type="molecule type" value="Genomic_DNA"/>
</dbReference>
<name>A0A6P1ZJ64_9BACT</name>
<feature type="coiled-coil region" evidence="1">
    <location>
        <begin position="240"/>
        <end position="267"/>
    </location>
</feature>
<dbReference type="EMBL" id="CP039543">
    <property type="protein sequence ID" value="QJT09398.1"/>
    <property type="molecule type" value="Genomic_DNA"/>
</dbReference>
<keyword evidence="1" id="KW-0175">Coiled coil</keyword>
<dbReference type="AlphaFoldDB" id="A0A6P1ZJ64"/>
<dbReference type="PANTHER" id="PTHR30024">
    <property type="entry name" value="ALIPHATIC SULFONATES-BINDING PROTEIN-RELATED"/>
    <property type="match status" value="1"/>
</dbReference>
<proteinExistence type="predicted"/>
<evidence type="ECO:0000256" key="1">
    <source>
        <dbReference type="SAM" id="Coils"/>
    </source>
</evidence>
<keyword evidence="2" id="KW-0732">Signal</keyword>
<accession>A0A6P1ZJ64</accession>
<feature type="chain" id="PRO_5030159404" evidence="2">
    <location>
        <begin position="25"/>
        <end position="351"/>
    </location>
</feature>
<evidence type="ECO:0000313" key="5">
    <source>
        <dbReference type="EMBL" id="TVM33626.1"/>
    </source>
</evidence>
<organism evidence="5 6">
    <name type="scientific">Oceanidesulfovibrio marinus</name>
    <dbReference type="NCBI Taxonomy" id="370038"/>
    <lineage>
        <taxon>Bacteria</taxon>
        <taxon>Pseudomonadati</taxon>
        <taxon>Thermodesulfobacteriota</taxon>
        <taxon>Desulfovibrionia</taxon>
        <taxon>Desulfovibrionales</taxon>
        <taxon>Desulfovibrionaceae</taxon>
        <taxon>Oceanidesulfovibrio</taxon>
    </lineage>
</organism>
<dbReference type="Pfam" id="PF04069">
    <property type="entry name" value="OpuAC"/>
    <property type="match status" value="1"/>
</dbReference>
<dbReference type="SUPFAM" id="SSF53850">
    <property type="entry name" value="Periplasmic binding protein-like II"/>
    <property type="match status" value="1"/>
</dbReference>
<evidence type="ECO:0000259" key="3">
    <source>
        <dbReference type="Pfam" id="PF04069"/>
    </source>
</evidence>
<dbReference type="GO" id="GO:0022857">
    <property type="term" value="F:transmembrane transporter activity"/>
    <property type="evidence" value="ECO:0007669"/>
    <property type="project" value="InterPro"/>
</dbReference>
<evidence type="ECO:0000313" key="6">
    <source>
        <dbReference type="Proteomes" id="UP000434052"/>
    </source>
</evidence>
<dbReference type="InterPro" id="IPR007210">
    <property type="entry name" value="ABC_Gly_betaine_transp_sub-bd"/>
</dbReference>
<feature type="domain" description="ABC-type glycine betaine transport system substrate-binding" evidence="3">
    <location>
        <begin position="60"/>
        <end position="254"/>
    </location>
</feature>
<reference evidence="4 7" key="2">
    <citation type="submission" date="2019-04" db="EMBL/GenBank/DDBJ databases">
        <title>Isolation and culture of sulfate reducing bacteria from the cold seep of the South China Sea.</title>
        <authorList>
            <person name="Sun C."/>
            <person name="Liu R."/>
        </authorList>
    </citation>
    <scope>NUCLEOTIDE SEQUENCE [LARGE SCALE GENOMIC DNA]</scope>
    <source>
        <strain evidence="4 7">CS1</strain>
    </source>
</reference>
<dbReference type="Proteomes" id="UP000434052">
    <property type="component" value="Unassembled WGS sequence"/>
</dbReference>